<dbReference type="EMBL" id="MLJW01007102">
    <property type="protein sequence ID" value="OIQ65731.1"/>
    <property type="molecule type" value="Genomic_DNA"/>
</dbReference>
<sequence length="78" mass="7851">MLSRSALATLASRSPSGLWRSISTLPLISRIPSFRASANSASTDALCTVGKTTAAVVPCASKACRKRSAPACAASGSP</sequence>
<name>A0A1J5PKA9_9ZZZZ</name>
<proteinExistence type="predicted"/>
<evidence type="ECO:0000313" key="1">
    <source>
        <dbReference type="EMBL" id="OIQ65731.1"/>
    </source>
</evidence>
<comment type="caution">
    <text evidence="1">The sequence shown here is derived from an EMBL/GenBank/DDBJ whole genome shotgun (WGS) entry which is preliminary data.</text>
</comment>
<reference evidence="1" key="1">
    <citation type="submission" date="2016-10" db="EMBL/GenBank/DDBJ databases">
        <title>Sequence of Gallionella enrichment culture.</title>
        <authorList>
            <person name="Poehlein A."/>
            <person name="Muehling M."/>
            <person name="Daniel R."/>
        </authorList>
    </citation>
    <scope>NUCLEOTIDE SEQUENCE</scope>
</reference>
<organism evidence="1">
    <name type="scientific">mine drainage metagenome</name>
    <dbReference type="NCBI Taxonomy" id="410659"/>
    <lineage>
        <taxon>unclassified sequences</taxon>
        <taxon>metagenomes</taxon>
        <taxon>ecological metagenomes</taxon>
    </lineage>
</organism>
<accession>A0A1J5PKA9</accession>
<gene>
    <name evidence="1" type="ORF">GALL_527090</name>
</gene>
<dbReference type="AlphaFoldDB" id="A0A1J5PKA9"/>
<protein>
    <submittedName>
        <fullName evidence="1">Uncharacterized protein</fullName>
    </submittedName>
</protein>